<proteinExistence type="predicted"/>
<dbReference type="EMBL" id="MU007011">
    <property type="protein sequence ID" value="KAF2436282.1"/>
    <property type="molecule type" value="Genomic_DNA"/>
</dbReference>
<evidence type="ECO:0000313" key="1">
    <source>
        <dbReference type="EMBL" id="KAF2436282.1"/>
    </source>
</evidence>
<accession>A0A9P4U4U3</accession>
<comment type="caution">
    <text evidence="1">The sequence shown here is derived from an EMBL/GenBank/DDBJ whole genome shotgun (WGS) entry which is preliminary data.</text>
</comment>
<evidence type="ECO:0000313" key="2">
    <source>
        <dbReference type="Proteomes" id="UP000800235"/>
    </source>
</evidence>
<keyword evidence="2" id="KW-1185">Reference proteome</keyword>
<name>A0A9P4U4U3_9PEZI</name>
<gene>
    <name evidence="1" type="ORF">EJ08DRAFT_233149</name>
</gene>
<dbReference type="Proteomes" id="UP000800235">
    <property type="component" value="Unassembled WGS sequence"/>
</dbReference>
<sequence>MTTRSVRTSFVLHIRHSSFPRGKHILIGSLANKTLSPSCKMSTLCVMVFALTLRSIFLQMRSNEVGYVGLCRRAPQRTFSIRQLRQPLETIFMNSKMSM</sequence>
<dbReference type="AlphaFoldDB" id="A0A9P4U4U3"/>
<reference evidence="1" key="1">
    <citation type="journal article" date="2020" name="Stud. Mycol.">
        <title>101 Dothideomycetes genomes: a test case for predicting lifestyles and emergence of pathogens.</title>
        <authorList>
            <person name="Haridas S."/>
            <person name="Albert R."/>
            <person name="Binder M."/>
            <person name="Bloem J."/>
            <person name="Labutti K."/>
            <person name="Salamov A."/>
            <person name="Andreopoulos B."/>
            <person name="Baker S."/>
            <person name="Barry K."/>
            <person name="Bills G."/>
            <person name="Bluhm B."/>
            <person name="Cannon C."/>
            <person name="Castanera R."/>
            <person name="Culley D."/>
            <person name="Daum C."/>
            <person name="Ezra D."/>
            <person name="Gonzalez J."/>
            <person name="Henrissat B."/>
            <person name="Kuo A."/>
            <person name="Liang C."/>
            <person name="Lipzen A."/>
            <person name="Lutzoni F."/>
            <person name="Magnuson J."/>
            <person name="Mondo S."/>
            <person name="Nolan M."/>
            <person name="Ohm R."/>
            <person name="Pangilinan J."/>
            <person name="Park H.-J."/>
            <person name="Ramirez L."/>
            <person name="Alfaro M."/>
            <person name="Sun H."/>
            <person name="Tritt A."/>
            <person name="Yoshinaga Y."/>
            <person name="Zwiers L.-H."/>
            <person name="Turgeon B."/>
            <person name="Goodwin S."/>
            <person name="Spatafora J."/>
            <person name="Crous P."/>
            <person name="Grigoriev I."/>
        </authorList>
    </citation>
    <scope>NUCLEOTIDE SEQUENCE</scope>
    <source>
        <strain evidence="1">CBS 130266</strain>
    </source>
</reference>
<protein>
    <submittedName>
        <fullName evidence="1">Uncharacterized protein</fullName>
    </submittedName>
</protein>
<organism evidence="1 2">
    <name type="scientific">Tothia fuscella</name>
    <dbReference type="NCBI Taxonomy" id="1048955"/>
    <lineage>
        <taxon>Eukaryota</taxon>
        <taxon>Fungi</taxon>
        <taxon>Dikarya</taxon>
        <taxon>Ascomycota</taxon>
        <taxon>Pezizomycotina</taxon>
        <taxon>Dothideomycetes</taxon>
        <taxon>Pleosporomycetidae</taxon>
        <taxon>Venturiales</taxon>
        <taxon>Cylindrosympodiaceae</taxon>
        <taxon>Tothia</taxon>
    </lineage>
</organism>